<dbReference type="Proteomes" id="UP001419084">
    <property type="component" value="Unassembled WGS sequence"/>
</dbReference>
<dbReference type="Pfam" id="PF04397">
    <property type="entry name" value="LytTR"/>
    <property type="match status" value="1"/>
</dbReference>
<dbReference type="GO" id="GO:0000156">
    <property type="term" value="F:phosphorelay response regulator activity"/>
    <property type="evidence" value="ECO:0007669"/>
    <property type="project" value="InterPro"/>
</dbReference>
<evidence type="ECO:0000313" key="2">
    <source>
        <dbReference type="EMBL" id="GLB30778.1"/>
    </source>
</evidence>
<dbReference type="PANTHER" id="PTHR37299:SF4">
    <property type="entry name" value="TRANSCRIPTIONAL REGULATOR"/>
    <property type="match status" value="1"/>
</dbReference>
<dbReference type="RefSeq" id="WP_117415285.1">
    <property type="nucleotide sequence ID" value="NZ_BRPJ01000045.1"/>
</dbReference>
<dbReference type="Proteomes" id="UP000260680">
    <property type="component" value="Unassembled WGS sequence"/>
</dbReference>
<sequence>MKITIQTNETVKDTEITIVCSAITPEVEKIISRLKVLENQLAAVNGNETFFLDILELLYIETVDKKTFVYTADNVYETEMKLYELEEQFEQFGFFRAGKSCIVNLKHIKSLKAEFDRRIKVTMENGEQLIVSRQYADEFKKRLGVK</sequence>
<comment type="caution">
    <text evidence="3">The sequence shown here is derived from an EMBL/GenBank/DDBJ whole genome shotgun (WGS) entry which is preliminary data.</text>
</comment>
<evidence type="ECO:0000313" key="5">
    <source>
        <dbReference type="Proteomes" id="UP001419084"/>
    </source>
</evidence>
<accession>A0A3E2NI51</accession>
<gene>
    <name evidence="3" type="ORF">DS742_01550</name>
    <name evidence="2" type="ORF">LAD12857_27010</name>
</gene>
<dbReference type="EMBL" id="QOHO01000006">
    <property type="protein sequence ID" value="RFZ80686.1"/>
    <property type="molecule type" value="Genomic_DNA"/>
</dbReference>
<proteinExistence type="predicted"/>
<dbReference type="SMART" id="SM00850">
    <property type="entry name" value="LytTR"/>
    <property type="match status" value="1"/>
</dbReference>
<evidence type="ECO:0000313" key="4">
    <source>
        <dbReference type="Proteomes" id="UP000260680"/>
    </source>
</evidence>
<dbReference type="EMBL" id="BRPJ01000045">
    <property type="protein sequence ID" value="GLB30778.1"/>
    <property type="molecule type" value="Genomic_DNA"/>
</dbReference>
<dbReference type="PROSITE" id="PS50930">
    <property type="entry name" value="HTH_LYTTR"/>
    <property type="match status" value="1"/>
</dbReference>
<dbReference type="InterPro" id="IPR007492">
    <property type="entry name" value="LytTR_DNA-bd_dom"/>
</dbReference>
<reference evidence="3 4" key="1">
    <citation type="submission" date="2018-07" db="EMBL/GenBank/DDBJ databases">
        <title>New species, Clostridium PI-S10-A1B.</title>
        <authorList>
            <person name="Krishna G."/>
            <person name="Summeta K."/>
            <person name="Shikha S."/>
            <person name="Prabhu P.B."/>
            <person name="Suresh K."/>
        </authorList>
    </citation>
    <scope>NUCLEOTIDE SEQUENCE [LARGE SCALE GENOMIC DNA]</scope>
    <source>
        <strain evidence="3 4">PI-S10-A1B</strain>
    </source>
</reference>
<keyword evidence="5" id="KW-1185">Reference proteome</keyword>
<dbReference type="Gene3D" id="2.40.50.1020">
    <property type="entry name" value="LytTr DNA-binding domain"/>
    <property type="match status" value="1"/>
</dbReference>
<dbReference type="OrthoDB" id="9808614at2"/>
<reference evidence="2 5" key="2">
    <citation type="journal article" date="2024" name="Int. J. Syst. Evol. Microbiol.">
        <title>Lacrimispora brassicae sp. nov. isolated from fermented cabbage, and proposal of Clostridium indicum Gundawar et al. 2019 and Clostridium methoxybenzovorans Mechichi et al. 1999 as heterotypic synonyms of Lacrimispora amygdalina (Parshina et al. 2003) Haas and Blanchard 2020 and Lacrimispora indolis (McClung and McCoy 1957) Haas and Blanchard 2020, respectively.</title>
        <authorList>
            <person name="Kobayashi H."/>
            <person name="Tanizawa Y."/>
            <person name="Sakamoto M."/>
            <person name="Ohkuma M."/>
            <person name="Tohno M."/>
        </authorList>
    </citation>
    <scope>NUCLEOTIDE SEQUENCE [LARGE SCALE GENOMIC DNA]</scope>
    <source>
        <strain evidence="2 5">DSM 12857</strain>
    </source>
</reference>
<dbReference type="AlphaFoldDB" id="A0A3E2NI51"/>
<evidence type="ECO:0000313" key="3">
    <source>
        <dbReference type="EMBL" id="RFZ80686.1"/>
    </source>
</evidence>
<feature type="domain" description="HTH LytTR-type" evidence="1">
    <location>
        <begin position="41"/>
        <end position="145"/>
    </location>
</feature>
<dbReference type="PANTHER" id="PTHR37299">
    <property type="entry name" value="TRANSCRIPTIONAL REGULATOR-RELATED"/>
    <property type="match status" value="1"/>
</dbReference>
<dbReference type="InterPro" id="IPR046947">
    <property type="entry name" value="LytR-like"/>
</dbReference>
<name>A0A3E2NI51_9FIRM</name>
<dbReference type="GO" id="GO:0003677">
    <property type="term" value="F:DNA binding"/>
    <property type="evidence" value="ECO:0007669"/>
    <property type="project" value="InterPro"/>
</dbReference>
<evidence type="ECO:0000259" key="1">
    <source>
        <dbReference type="PROSITE" id="PS50930"/>
    </source>
</evidence>
<protein>
    <submittedName>
        <fullName evidence="3">LytTR family transcriptional regulator</fullName>
    </submittedName>
</protein>
<organism evidence="3 4">
    <name type="scientific">Lacrimispora amygdalina</name>
    <dbReference type="NCBI Taxonomy" id="253257"/>
    <lineage>
        <taxon>Bacteria</taxon>
        <taxon>Bacillati</taxon>
        <taxon>Bacillota</taxon>
        <taxon>Clostridia</taxon>
        <taxon>Lachnospirales</taxon>
        <taxon>Lachnospiraceae</taxon>
        <taxon>Lacrimispora</taxon>
    </lineage>
</organism>